<proteinExistence type="predicted"/>
<accession>A0ABQ6IU28</accession>
<name>A0ABQ6IU28_9MICO</name>
<dbReference type="RefSeq" id="WP_284304983.1">
    <property type="nucleotide sequence ID" value="NZ_BSUO01000001.1"/>
</dbReference>
<gene>
    <name evidence="1" type="ORF">GCM10025883_34800</name>
</gene>
<evidence type="ECO:0008006" key="3">
    <source>
        <dbReference type="Google" id="ProtNLM"/>
    </source>
</evidence>
<dbReference type="EMBL" id="BSUO01000001">
    <property type="protein sequence ID" value="GMA41435.1"/>
    <property type="molecule type" value="Genomic_DNA"/>
</dbReference>
<evidence type="ECO:0000313" key="2">
    <source>
        <dbReference type="Proteomes" id="UP001157126"/>
    </source>
</evidence>
<keyword evidence="2" id="KW-1185">Reference proteome</keyword>
<dbReference type="InterPro" id="IPR023393">
    <property type="entry name" value="START-like_dom_sf"/>
</dbReference>
<dbReference type="SUPFAM" id="SSF55961">
    <property type="entry name" value="Bet v1-like"/>
    <property type="match status" value="1"/>
</dbReference>
<reference evidence="2" key="1">
    <citation type="journal article" date="2019" name="Int. J. Syst. Evol. Microbiol.">
        <title>The Global Catalogue of Microorganisms (GCM) 10K type strain sequencing project: providing services to taxonomists for standard genome sequencing and annotation.</title>
        <authorList>
            <consortium name="The Broad Institute Genomics Platform"/>
            <consortium name="The Broad Institute Genome Sequencing Center for Infectious Disease"/>
            <person name="Wu L."/>
            <person name="Ma J."/>
        </authorList>
    </citation>
    <scope>NUCLEOTIDE SEQUENCE [LARGE SCALE GENOMIC DNA]</scope>
    <source>
        <strain evidence="2">NBRC 113072</strain>
    </source>
</reference>
<dbReference type="InterPro" id="IPR019587">
    <property type="entry name" value="Polyketide_cyclase/dehydratase"/>
</dbReference>
<sequence length="153" mass="16640">MSNELTLTRDIAAEPTKVWAVLTDVEAAAEILEDVSAVETLTDGPYRVGTRWRETRSMLGRESTQEMTVTEVEALGFTRIESAADDAHYVTTFKLEATHPGTRLTMTFTGEPAEETGTFKKLAAKVMAPVGNAAARKSMESDLDDIAKAAEAR</sequence>
<comment type="caution">
    <text evidence="1">The sequence shown here is derived from an EMBL/GenBank/DDBJ whole genome shotgun (WGS) entry which is preliminary data.</text>
</comment>
<evidence type="ECO:0000313" key="1">
    <source>
        <dbReference type="EMBL" id="GMA41435.1"/>
    </source>
</evidence>
<dbReference type="Gene3D" id="3.30.530.20">
    <property type="match status" value="1"/>
</dbReference>
<protein>
    <recommendedName>
        <fullName evidence="3">Carbon monoxide dehydrogenase subunit G</fullName>
    </recommendedName>
</protein>
<dbReference type="Pfam" id="PF10604">
    <property type="entry name" value="Polyketide_cyc2"/>
    <property type="match status" value="1"/>
</dbReference>
<organism evidence="1 2">
    <name type="scientific">Mobilicoccus caccae</name>
    <dbReference type="NCBI Taxonomy" id="1859295"/>
    <lineage>
        <taxon>Bacteria</taxon>
        <taxon>Bacillati</taxon>
        <taxon>Actinomycetota</taxon>
        <taxon>Actinomycetes</taxon>
        <taxon>Micrococcales</taxon>
        <taxon>Dermatophilaceae</taxon>
        <taxon>Mobilicoccus</taxon>
    </lineage>
</organism>
<dbReference type="Proteomes" id="UP001157126">
    <property type="component" value="Unassembled WGS sequence"/>
</dbReference>